<dbReference type="GO" id="GO:0005524">
    <property type="term" value="F:ATP binding"/>
    <property type="evidence" value="ECO:0007669"/>
    <property type="project" value="UniProtKB-UniRule"/>
</dbReference>
<dbReference type="PROSITE" id="PS51221">
    <property type="entry name" value="TTL"/>
    <property type="match status" value="1"/>
</dbReference>
<dbReference type="EMBL" id="OU895879">
    <property type="protein sequence ID" value="CAG9806533.1"/>
    <property type="molecule type" value="Genomic_DNA"/>
</dbReference>
<dbReference type="Pfam" id="PF03133">
    <property type="entry name" value="TTL"/>
    <property type="match status" value="1"/>
</dbReference>
<dbReference type="Gene3D" id="3.30.470.20">
    <property type="entry name" value="ATP-grasp fold, B domain"/>
    <property type="match status" value="1"/>
</dbReference>
<dbReference type="OrthoDB" id="202825at2759"/>
<feature type="domain" description="ATP-grasp" evidence="2">
    <location>
        <begin position="331"/>
        <end position="378"/>
    </location>
</feature>
<reference evidence="3" key="2">
    <citation type="submission" date="2022-10" db="EMBL/GenBank/DDBJ databases">
        <authorList>
            <consortium name="ENA_rothamsted_submissions"/>
            <consortium name="culmorum"/>
            <person name="King R."/>
        </authorList>
    </citation>
    <scope>NUCLEOTIDE SEQUENCE</scope>
</reference>
<dbReference type="InterPro" id="IPR004344">
    <property type="entry name" value="TTL/TTLL_fam"/>
</dbReference>
<dbReference type="Proteomes" id="UP001153620">
    <property type="component" value="Chromosome 3"/>
</dbReference>
<dbReference type="GO" id="GO:0046872">
    <property type="term" value="F:metal ion binding"/>
    <property type="evidence" value="ECO:0007669"/>
    <property type="project" value="InterPro"/>
</dbReference>
<dbReference type="PROSITE" id="PS50975">
    <property type="entry name" value="ATP_GRASP"/>
    <property type="match status" value="1"/>
</dbReference>
<keyword evidence="1" id="KW-0547">Nucleotide-binding</keyword>
<evidence type="ECO:0000313" key="3">
    <source>
        <dbReference type="EMBL" id="CAG9806533.1"/>
    </source>
</evidence>
<proteinExistence type="predicted"/>
<name>A0A9N9S0W6_9DIPT</name>
<dbReference type="InterPro" id="IPR011761">
    <property type="entry name" value="ATP-grasp"/>
</dbReference>
<dbReference type="PANTHER" id="PTHR47113">
    <property type="entry name" value="LD09343P"/>
    <property type="match status" value="1"/>
</dbReference>
<evidence type="ECO:0000256" key="1">
    <source>
        <dbReference type="PROSITE-ProRule" id="PRU00409"/>
    </source>
</evidence>
<reference evidence="3" key="1">
    <citation type="submission" date="2022-01" db="EMBL/GenBank/DDBJ databases">
        <authorList>
            <person name="King R."/>
        </authorList>
    </citation>
    <scope>NUCLEOTIDE SEQUENCE</scope>
</reference>
<accession>A0A9N9S0W6</accession>
<protein>
    <recommendedName>
        <fullName evidence="2">ATP-grasp domain-containing protein</fullName>
    </recommendedName>
</protein>
<evidence type="ECO:0000259" key="2">
    <source>
        <dbReference type="PROSITE" id="PS50975"/>
    </source>
</evidence>
<organism evidence="3 4">
    <name type="scientific">Chironomus riparius</name>
    <dbReference type="NCBI Taxonomy" id="315576"/>
    <lineage>
        <taxon>Eukaryota</taxon>
        <taxon>Metazoa</taxon>
        <taxon>Ecdysozoa</taxon>
        <taxon>Arthropoda</taxon>
        <taxon>Hexapoda</taxon>
        <taxon>Insecta</taxon>
        <taxon>Pterygota</taxon>
        <taxon>Neoptera</taxon>
        <taxon>Endopterygota</taxon>
        <taxon>Diptera</taxon>
        <taxon>Nematocera</taxon>
        <taxon>Chironomoidea</taxon>
        <taxon>Chironomidae</taxon>
        <taxon>Chironominae</taxon>
        <taxon>Chironomus</taxon>
    </lineage>
</organism>
<keyword evidence="4" id="KW-1185">Reference proteome</keyword>
<dbReference type="InterPro" id="IPR053317">
    <property type="entry name" value="Tubulin_polyglutamylase"/>
</dbReference>
<dbReference type="SUPFAM" id="SSF56059">
    <property type="entry name" value="Glutathione synthetase ATP-binding domain-like"/>
    <property type="match status" value="1"/>
</dbReference>
<evidence type="ECO:0000313" key="4">
    <source>
        <dbReference type="Proteomes" id="UP001153620"/>
    </source>
</evidence>
<dbReference type="PANTHER" id="PTHR47113:SF1">
    <property type="entry name" value="LD09343P"/>
    <property type="match status" value="1"/>
</dbReference>
<keyword evidence="1" id="KW-0067">ATP-binding</keyword>
<gene>
    <name evidence="3" type="ORF">CHIRRI_LOCUS9388</name>
</gene>
<dbReference type="AlphaFoldDB" id="A0A9N9S0W6"/>
<sequence length="491" mass="57935">MKLFLTSFVAVIVASLWYFRINIFETLIERKNCEAARNCEDTRKFTYWPVVLDQWNKNDNLRSMKRVFDRMGFRMVNGSEEHWDIMWSIEFPFDSFPEKITNSTIKPNQRINHFPGTPFIGNKLALVTTLESEYILPAFSFPKDEKRFKRFIEEHPEARFVEKNYDNRGVQLVPKSVIQQGFSRENKFLQVFLDNPLLIDGHAFDIGMYVLITSIDPLVFYRYKPECLFRFCSEPYHPFDPKNLKKYVIAGNKKHAWDMKTFQHLEVQFDFHNLDIFKNYLNKNGHDVEALFKKFDDAIVTAITSKINNIVAATQNECKLFKCTNENFFELFRFDFMIDDQLNVYLMEINMSPNMTPSKEEYERNGIHYEQVIYNTLRLIGAEGFVELKDDLRSSQMFSSSQNIAIDIEACSGCDDKCESESCYLCLPCMSEDVREYLKRFYREHNRRGEFARIFPSAASVDNENLGSFSEKTQNLALWMSAKCEMDEEWC</sequence>